<dbReference type="PROSITE" id="PS51723">
    <property type="entry name" value="PEPTIDASE_M60"/>
    <property type="match status" value="1"/>
</dbReference>
<dbReference type="PATRIC" id="fig|263475.3.peg.1799"/>
<feature type="coiled-coil region" evidence="1">
    <location>
        <begin position="1468"/>
        <end position="1525"/>
    </location>
</feature>
<dbReference type="Pfam" id="PF08305">
    <property type="entry name" value="NPCBM"/>
    <property type="match status" value="2"/>
</dbReference>
<dbReference type="InterPro" id="IPR038637">
    <property type="entry name" value="NPCBM_sf"/>
</dbReference>
<dbReference type="Pfam" id="PF13402">
    <property type="entry name" value="Peptidase_M60"/>
    <property type="match status" value="1"/>
</dbReference>
<keyword evidence="1" id="KW-0175">Coiled coil</keyword>
<dbReference type="SUPFAM" id="SSF49785">
    <property type="entry name" value="Galactose-binding domain-like"/>
    <property type="match status" value="4"/>
</dbReference>
<gene>
    <name evidence="5" type="ORF">AMD00_06750</name>
</gene>
<dbReference type="Gene3D" id="1.10.390.30">
    <property type="entry name" value="Peptidase M60, enhancin-like domain 3"/>
    <property type="match status" value="1"/>
</dbReference>
<evidence type="ECO:0000259" key="3">
    <source>
        <dbReference type="PROSITE" id="PS50022"/>
    </source>
</evidence>
<accession>A0A0M0LM01</accession>
<dbReference type="Gene3D" id="3.80.10.10">
    <property type="entry name" value="Ribonuclease Inhibitor"/>
    <property type="match status" value="1"/>
</dbReference>
<dbReference type="InterPro" id="IPR042279">
    <property type="entry name" value="Pep_M60_3"/>
</dbReference>
<dbReference type="Pfam" id="PF16403">
    <property type="entry name" value="Bact_surface_Ig-like"/>
    <property type="match status" value="2"/>
</dbReference>
<dbReference type="InterPro" id="IPR008979">
    <property type="entry name" value="Galactose-bd-like_sf"/>
</dbReference>
<keyword evidence="6" id="KW-1185">Reference proteome</keyword>
<dbReference type="InterPro" id="IPR032675">
    <property type="entry name" value="LRR_dom_sf"/>
</dbReference>
<dbReference type="EMBL" id="LILB01000001">
    <property type="protein sequence ID" value="KOO52105.1"/>
    <property type="molecule type" value="Genomic_DNA"/>
</dbReference>
<dbReference type="SMART" id="SM00776">
    <property type="entry name" value="NPCBM"/>
    <property type="match status" value="2"/>
</dbReference>
<dbReference type="Gene3D" id="2.60.120.1250">
    <property type="entry name" value="Peptidase M60, enhancin-like domain 1"/>
    <property type="match status" value="1"/>
</dbReference>
<dbReference type="STRING" id="263475.AMD00_06750"/>
<feature type="signal peptide" evidence="2">
    <location>
        <begin position="1"/>
        <end position="30"/>
    </location>
</feature>
<dbReference type="Gene3D" id="3.40.390.80">
    <property type="entry name" value="Peptidase M60, enhancin-like domain 2"/>
    <property type="match status" value="1"/>
</dbReference>
<evidence type="ECO:0000259" key="4">
    <source>
        <dbReference type="PROSITE" id="PS51723"/>
    </source>
</evidence>
<evidence type="ECO:0000313" key="5">
    <source>
        <dbReference type="EMBL" id="KOO52105.1"/>
    </source>
</evidence>
<feature type="chain" id="PRO_5005603426" description="Peptidase M60 domain-containing protein" evidence="2">
    <location>
        <begin position="31"/>
        <end position="1713"/>
    </location>
</feature>
<evidence type="ECO:0000256" key="1">
    <source>
        <dbReference type="SAM" id="Coils"/>
    </source>
</evidence>
<dbReference type="Pfam" id="PF07554">
    <property type="entry name" value="FIVAR"/>
    <property type="match status" value="1"/>
</dbReference>
<evidence type="ECO:0008006" key="7">
    <source>
        <dbReference type="Google" id="ProtNLM"/>
    </source>
</evidence>
<keyword evidence="2" id="KW-0732">Signal</keyword>
<dbReference type="InterPro" id="IPR000421">
    <property type="entry name" value="FA58C"/>
</dbReference>
<dbReference type="Gene3D" id="2.60.40.10">
    <property type="entry name" value="Immunoglobulins"/>
    <property type="match status" value="2"/>
</dbReference>
<dbReference type="SUPFAM" id="SSF52075">
    <property type="entry name" value="Outer arm dynein light chain 1"/>
    <property type="match status" value="1"/>
</dbReference>
<dbReference type="InterPro" id="IPR001611">
    <property type="entry name" value="Leu-rich_rpt"/>
</dbReference>
<comment type="caution">
    <text evidence="5">The sequence shown here is derived from an EMBL/GenBank/DDBJ whole genome shotgun (WGS) entry which is preliminary data.</text>
</comment>
<evidence type="ECO:0000256" key="2">
    <source>
        <dbReference type="SAM" id="SignalP"/>
    </source>
</evidence>
<dbReference type="PROSITE" id="PS50022">
    <property type="entry name" value="FA58C_3"/>
    <property type="match status" value="1"/>
</dbReference>
<dbReference type="SMART" id="SM01276">
    <property type="entry name" value="M60-like"/>
    <property type="match status" value="1"/>
</dbReference>
<feature type="domain" description="F5/8 type C" evidence="3">
    <location>
        <begin position="59"/>
        <end position="213"/>
    </location>
</feature>
<dbReference type="Proteomes" id="UP000036867">
    <property type="component" value="Unassembled WGS sequence"/>
</dbReference>
<feature type="domain" description="Peptidase M60" evidence="4">
    <location>
        <begin position="524"/>
        <end position="845"/>
    </location>
</feature>
<evidence type="ECO:0000313" key="6">
    <source>
        <dbReference type="Proteomes" id="UP000036867"/>
    </source>
</evidence>
<sequence length="1713" mass="192722">MSKKMSKLIAIATSTALLASYSGSAMNVFAAPITNANKTAIESKINEAKNATVSKFDLYGNSNLSEYNEVFKMDNTNIKSITNNGGNYSGSPINKAIDGDMNTHWETGRPNTTQFTNEVVFNLDESTELNRIVYAARQSSAKGKGFAEEFEIYSSISDEGDDYTLVSPGQYKGSTGDVVEIQFKPTEFKRIKFVFKKANQDWASAAEFSFYQEDQVKDNMKKLFTDENHNKVSDEFNTVDKLEALEKNIQSHPLYDEFKEDIEDALIIINESNIEATKAKTKPFEYYSNEEYSKLFRMDIENIKSIRNNAGQYLSQVIGNAADGNLDTYWETNKSNSNDFTNEVEVEFKKSVELNRIMYGARKSDRKGFAEEFEIYASQTSKGDTYQLVTTGKHNMVEGLVEAKFDATKFKRVKFKFKKSNQNWATLSELAFYTEDAIEDKVNSIFTDGTMSKVVPEFNSVDKVNALENEAKAHPLYSILKERLDLAKSIVKGEVQVKGTIVEAEQRGDMVKHANQNLKFGFGNNLQPTGFAAQPGDKITVYVDADASAPLPKLSIAQQEGSFANWRRDVVLVPGKNEITVPQVNKDSWYKNDVTPGGSIYINNPYTKEQQANAPKIRFEGAEKIPFATKNTNVEEFKSFLKEYKKKMDEDIVKHPKVEDREVLDVFEFVSDHIVWTGTATGAYKTYIEQGYSPLETIESYNTHMEEIFRYYGLDASDESHDPKLIRDNVRLAQPFGYMYAYTDHIGVQDDVMANHLIPFEVRGPSWGLTHEIGHRMDVNARLYGETTNNMLPQYMSGYYGKLDNRIPYEANIYKNVIKENLKDYNDQGLFEKLGVYWQLEMYSPGYWGKLNRLYRERDVKLTDGEISKQQYLVEFSSEVLKLDLSEHFARHGFVVNEETREKTAKYKKPKKSWYLNDSVVGYEGKGIEDKNASVKISITSNASAKSKTLSLKMDKKYKNDFLGYEIYRDGELVGFTSTDQFVDQKLDMDKNYSYKIIGYDKKLNSLKPVEVKAYQPTLSAEEHVTLKLRQEFDPMDYVKAATYQGDDITKDVVVKSNNVDVTKKGKYEIVYEVKNAGATETKTTKITVASDFTFISDMVAKSANIAWGGLKKDLAPAGGAITLVRQGLDATYSKGIGAHANSEVVYDIEGKGFDFFESYIGIDQAMKGKPSSATFEVWVDGEKKFDSDIFKADTEHEFVKVPITGAKEIKLVTTDAKNNGNSSDHTVWANAKFTQNSSKPTLTIPKSTATKVGESIDINSSYSAIDPEDGDLTNKVKVTGTDLVNFDRAGKYELTYTVTDSDGYEITKKRTISVVNMEDYHYLSNFDWKSTQNSYTAPRKDISISNNTLRLTGEDGSVKAYEKGIGAHSNSTIVYDLTDKDADYFTSFVGVDRKMFGSVGSVVFQVFVDGEKQFDSGLMNSRDPQKFIELNVSSAKELKLVVNDGGNGNGSDHATWGDAKLHFANAERLFTKNLEKAIEEAKEINKEDYTSESMELLNSTLTKAEEVLANKKSTQQEVDEAIASLKAAKKGLVEIDLTQVITIKDKHLSDSIKKTLGLTGDITLGDMYKLTTLTSESRRARSLEGLEHAKNLVTLNIEGNEITDFSPLKGLTKLEDLIADPQYVEVGEVKGSVIELDNLVSGIDGKKVKPHLVGVRNTKTFKETEIDVSEWEQNPDKLMIDISKEDKGIYMMTLAYKVEDNFVYLIYVIDNN</sequence>
<reference evidence="6" key="1">
    <citation type="submission" date="2015-08" db="EMBL/GenBank/DDBJ databases">
        <title>Fjat-10028 dsm 16317.</title>
        <authorList>
            <person name="Liu B."/>
            <person name="Wang J."/>
            <person name="Zhu Y."/>
            <person name="Liu G."/>
            <person name="Chen Q."/>
            <person name="Chen Z."/>
            <person name="Lan J."/>
            <person name="Che J."/>
            <person name="Ge C."/>
            <person name="Shi H."/>
            <person name="Pan Z."/>
            <person name="Liu X."/>
        </authorList>
    </citation>
    <scope>NUCLEOTIDE SEQUENCE [LARGE SCALE GENOMIC DNA]</scope>
    <source>
        <strain evidence="6">DSM 16317</strain>
    </source>
</reference>
<name>A0A0M0LM01_9BACL</name>
<dbReference type="Gene3D" id="2.60.120.260">
    <property type="entry name" value="Galactose-binding domain-like"/>
    <property type="match status" value="2"/>
</dbReference>
<dbReference type="InterPro" id="IPR032179">
    <property type="entry name" value="Cry22Aa_Ig-like"/>
</dbReference>
<dbReference type="InterPro" id="IPR031161">
    <property type="entry name" value="Peptidase_M60_dom"/>
</dbReference>
<dbReference type="InterPro" id="IPR013222">
    <property type="entry name" value="Glyco_hyd_98_carb-bd"/>
</dbReference>
<dbReference type="RefSeq" id="WP_053416280.1">
    <property type="nucleotide sequence ID" value="NZ_LILB01000001.1"/>
</dbReference>
<dbReference type="Gene3D" id="2.60.120.1060">
    <property type="entry name" value="NPCBM/NEW2 domain"/>
    <property type="match status" value="2"/>
</dbReference>
<dbReference type="InterPro" id="IPR013783">
    <property type="entry name" value="Ig-like_fold"/>
</dbReference>
<dbReference type="Gene3D" id="1.20.1270.70">
    <property type="entry name" value="Designed single chain three-helix bundle"/>
    <property type="match status" value="1"/>
</dbReference>
<organism evidence="5 6">
    <name type="scientific">Viridibacillus arvi</name>
    <dbReference type="NCBI Taxonomy" id="263475"/>
    <lineage>
        <taxon>Bacteria</taxon>
        <taxon>Bacillati</taxon>
        <taxon>Bacillota</taxon>
        <taxon>Bacilli</taxon>
        <taxon>Bacillales</taxon>
        <taxon>Caryophanaceae</taxon>
        <taxon>Viridibacillus</taxon>
    </lineage>
</organism>
<dbReference type="PROSITE" id="PS51450">
    <property type="entry name" value="LRR"/>
    <property type="match status" value="1"/>
</dbReference>
<protein>
    <recommendedName>
        <fullName evidence="7">Peptidase M60 domain-containing protein</fullName>
    </recommendedName>
</protein>
<proteinExistence type="predicted"/>
<dbReference type="Pfam" id="PF00754">
    <property type="entry name" value="F5_F8_type_C"/>
    <property type="match status" value="2"/>
</dbReference>
<dbReference type="OrthoDB" id="197688at2"/>
<dbReference type="GeneID" id="301135802"/>